<keyword evidence="1" id="KW-0812">Transmembrane</keyword>
<sequence length="575" mass="60722">MAAEDSESVAAICERDMHSLHRNVPALRRTDVDTSAIRHHFYPDGGWGWAVCGAALTAHGLSSGLLLAWGAAAPHAVRHLHARTIQTAWLGCAALCTSLLVTPLVVSLCRRKSTRLTAVFGGLVMALAFLFTSFAHQLHQVSLSYGVLLGVGAAMVREAASLMLGQYFKRRRATAECFMLSGIGLGMSTFSAFYTDTVGRLGWRLGLQAATGLVATGFFVGVLYRPASLYHPQRRAISHLKAQRKRVKHKKALRPPRPPLIDMAPLHSRAVRLLVAAAAAAATGLYTPAFHLGFQAAKEGVPEAGVRLLHIILGLGAALGCYVAGAVTARGSEQCLVSRQNLVQTSMLGAALSLLALGWVSGYHGYVLVTWLYGTSLGGTLYSLKMYTMERVRARYFSRTWGFVQGAQALPVLIGVAVTGYINDSNPRCGYYFSLAFTLVGAVLVHLSAWPDTGSSNVTGDCDPCVCPPLAGVGPLGPVPGGPLGPLPLGVGGPPLGPGGPGGPGPLHQCAQGLHAHAMFSAPSPYHQYPLVCDLPPPTMPLRATRSVPEGLYRPPGSSASGRHVQVIEQITTSV</sequence>
<protein>
    <submittedName>
        <fullName evidence="2">Monocarboxylate transporter 8</fullName>
    </submittedName>
</protein>
<feature type="transmembrane region" description="Helical" evidence="1">
    <location>
        <begin position="308"/>
        <end position="329"/>
    </location>
</feature>
<accession>A0AAE1L9N5</accession>
<organism evidence="2 3">
    <name type="scientific">Frankliniella fusca</name>
    <dbReference type="NCBI Taxonomy" id="407009"/>
    <lineage>
        <taxon>Eukaryota</taxon>
        <taxon>Metazoa</taxon>
        <taxon>Ecdysozoa</taxon>
        <taxon>Arthropoda</taxon>
        <taxon>Hexapoda</taxon>
        <taxon>Insecta</taxon>
        <taxon>Pterygota</taxon>
        <taxon>Neoptera</taxon>
        <taxon>Paraneoptera</taxon>
        <taxon>Thysanoptera</taxon>
        <taxon>Terebrantia</taxon>
        <taxon>Thripoidea</taxon>
        <taxon>Thripidae</taxon>
        <taxon>Frankliniella</taxon>
    </lineage>
</organism>
<feature type="transmembrane region" description="Helical" evidence="1">
    <location>
        <begin position="142"/>
        <end position="165"/>
    </location>
</feature>
<keyword evidence="1" id="KW-1133">Transmembrane helix</keyword>
<dbReference type="PANTHER" id="PTHR11360:SF93">
    <property type="entry name" value="MONOCARBOXYLATE TRANSPORTER 7-LIKE PROTEIN"/>
    <property type="match status" value="1"/>
</dbReference>
<feature type="transmembrane region" description="Helical" evidence="1">
    <location>
        <begin position="177"/>
        <end position="195"/>
    </location>
</feature>
<feature type="transmembrane region" description="Helical" evidence="1">
    <location>
        <begin position="201"/>
        <end position="224"/>
    </location>
</feature>
<dbReference type="Pfam" id="PF07690">
    <property type="entry name" value="MFS_1"/>
    <property type="match status" value="1"/>
</dbReference>
<feature type="transmembrane region" description="Helical" evidence="1">
    <location>
        <begin position="341"/>
        <end position="360"/>
    </location>
</feature>
<dbReference type="InterPro" id="IPR050327">
    <property type="entry name" value="Proton-linked_MCT"/>
</dbReference>
<feature type="transmembrane region" description="Helical" evidence="1">
    <location>
        <begin position="270"/>
        <end position="288"/>
    </location>
</feature>
<dbReference type="InterPro" id="IPR011701">
    <property type="entry name" value="MFS"/>
</dbReference>
<dbReference type="GO" id="GO:0022857">
    <property type="term" value="F:transmembrane transporter activity"/>
    <property type="evidence" value="ECO:0007669"/>
    <property type="project" value="InterPro"/>
</dbReference>
<dbReference type="Gene3D" id="1.20.1250.20">
    <property type="entry name" value="MFS general substrate transporter like domains"/>
    <property type="match status" value="1"/>
</dbReference>
<dbReference type="SUPFAM" id="SSF103473">
    <property type="entry name" value="MFS general substrate transporter"/>
    <property type="match status" value="1"/>
</dbReference>
<feature type="transmembrane region" description="Helical" evidence="1">
    <location>
        <begin position="366"/>
        <end position="384"/>
    </location>
</feature>
<comment type="caution">
    <text evidence="2">The sequence shown here is derived from an EMBL/GenBank/DDBJ whole genome shotgun (WGS) entry which is preliminary data.</text>
</comment>
<feature type="transmembrane region" description="Helical" evidence="1">
    <location>
        <begin position="116"/>
        <end position="136"/>
    </location>
</feature>
<evidence type="ECO:0000256" key="1">
    <source>
        <dbReference type="SAM" id="Phobius"/>
    </source>
</evidence>
<feature type="transmembrane region" description="Helical" evidence="1">
    <location>
        <begin position="430"/>
        <end position="450"/>
    </location>
</feature>
<evidence type="ECO:0000313" key="2">
    <source>
        <dbReference type="EMBL" id="KAK3910924.1"/>
    </source>
</evidence>
<keyword evidence="3" id="KW-1185">Reference proteome</keyword>
<proteinExistence type="predicted"/>
<dbReference type="PANTHER" id="PTHR11360">
    <property type="entry name" value="MONOCARBOXYLATE TRANSPORTER"/>
    <property type="match status" value="1"/>
</dbReference>
<gene>
    <name evidence="2" type="ORF">KUF71_020628</name>
</gene>
<keyword evidence="1" id="KW-0472">Membrane</keyword>
<dbReference type="EMBL" id="JAHWGI010000215">
    <property type="protein sequence ID" value="KAK3910924.1"/>
    <property type="molecule type" value="Genomic_DNA"/>
</dbReference>
<dbReference type="InterPro" id="IPR036259">
    <property type="entry name" value="MFS_trans_sf"/>
</dbReference>
<feature type="transmembrane region" description="Helical" evidence="1">
    <location>
        <begin position="47"/>
        <end position="68"/>
    </location>
</feature>
<feature type="transmembrane region" description="Helical" evidence="1">
    <location>
        <begin position="88"/>
        <end position="109"/>
    </location>
</feature>
<evidence type="ECO:0000313" key="3">
    <source>
        <dbReference type="Proteomes" id="UP001219518"/>
    </source>
</evidence>
<dbReference type="Proteomes" id="UP001219518">
    <property type="component" value="Unassembled WGS sequence"/>
</dbReference>
<feature type="transmembrane region" description="Helical" evidence="1">
    <location>
        <begin position="396"/>
        <end position="418"/>
    </location>
</feature>
<dbReference type="AlphaFoldDB" id="A0AAE1L9N5"/>
<reference evidence="2" key="2">
    <citation type="journal article" date="2023" name="BMC Genomics">
        <title>Pest status, molecular evolution, and epigenetic factors derived from the genome assembly of Frankliniella fusca, a thysanopteran phytovirus vector.</title>
        <authorList>
            <person name="Catto M.A."/>
            <person name="Labadie P.E."/>
            <person name="Jacobson A.L."/>
            <person name="Kennedy G.G."/>
            <person name="Srinivasan R."/>
            <person name="Hunt B.G."/>
        </authorList>
    </citation>
    <scope>NUCLEOTIDE SEQUENCE</scope>
    <source>
        <strain evidence="2">PL_HMW_Pooled</strain>
    </source>
</reference>
<reference evidence="2" key="1">
    <citation type="submission" date="2021-07" db="EMBL/GenBank/DDBJ databases">
        <authorList>
            <person name="Catto M.A."/>
            <person name="Jacobson A."/>
            <person name="Kennedy G."/>
            <person name="Labadie P."/>
            <person name="Hunt B.G."/>
            <person name="Srinivasan R."/>
        </authorList>
    </citation>
    <scope>NUCLEOTIDE SEQUENCE</scope>
    <source>
        <strain evidence="2">PL_HMW_Pooled</strain>
        <tissue evidence="2">Head</tissue>
    </source>
</reference>
<name>A0AAE1L9N5_9NEOP</name>